<dbReference type="Proteomes" id="UP000239757">
    <property type="component" value="Unassembled WGS sequence"/>
</dbReference>
<dbReference type="EMBL" id="KZ662794">
    <property type="protein sequence ID" value="PPS19024.1"/>
    <property type="molecule type" value="Genomic_DNA"/>
</dbReference>
<organism evidence="1 2">
    <name type="scientific">Gossypium barbadense</name>
    <name type="common">Sea Island cotton</name>
    <name type="synonym">Hibiscus barbadensis</name>
    <dbReference type="NCBI Taxonomy" id="3634"/>
    <lineage>
        <taxon>Eukaryota</taxon>
        <taxon>Viridiplantae</taxon>
        <taxon>Streptophyta</taxon>
        <taxon>Embryophyta</taxon>
        <taxon>Tracheophyta</taxon>
        <taxon>Spermatophyta</taxon>
        <taxon>Magnoliopsida</taxon>
        <taxon>eudicotyledons</taxon>
        <taxon>Gunneridae</taxon>
        <taxon>Pentapetalae</taxon>
        <taxon>rosids</taxon>
        <taxon>malvids</taxon>
        <taxon>Malvales</taxon>
        <taxon>Malvaceae</taxon>
        <taxon>Malvoideae</taxon>
        <taxon>Gossypium</taxon>
    </lineage>
</organism>
<evidence type="ECO:0000313" key="2">
    <source>
        <dbReference type="Proteomes" id="UP000239757"/>
    </source>
</evidence>
<gene>
    <name evidence="1" type="ORF">GOBAR_AA01547</name>
</gene>
<reference evidence="1 2" key="1">
    <citation type="submission" date="2015-01" db="EMBL/GenBank/DDBJ databases">
        <title>Genome of allotetraploid Gossypium barbadense reveals genomic plasticity and fiber elongation in cotton evolution.</title>
        <authorList>
            <person name="Chen X."/>
            <person name="Liu X."/>
            <person name="Zhao B."/>
            <person name="Zheng H."/>
            <person name="Hu Y."/>
            <person name="Lu G."/>
            <person name="Yang C."/>
            <person name="Chen J."/>
            <person name="Shan C."/>
            <person name="Zhang L."/>
            <person name="Zhou Y."/>
            <person name="Wang L."/>
            <person name="Guo W."/>
            <person name="Bai Y."/>
            <person name="Ruan J."/>
            <person name="Shangguan X."/>
            <person name="Mao Y."/>
            <person name="Jiang J."/>
            <person name="Zhu Y."/>
            <person name="Lei J."/>
            <person name="Kang H."/>
            <person name="Chen S."/>
            <person name="He X."/>
            <person name="Wang R."/>
            <person name="Wang Y."/>
            <person name="Chen J."/>
            <person name="Wang L."/>
            <person name="Yu S."/>
            <person name="Wang B."/>
            <person name="Wei J."/>
            <person name="Song S."/>
            <person name="Lu X."/>
            <person name="Gao Z."/>
            <person name="Gu W."/>
            <person name="Deng X."/>
            <person name="Ma D."/>
            <person name="Wang S."/>
            <person name="Liang W."/>
            <person name="Fang L."/>
            <person name="Cai C."/>
            <person name="Zhu X."/>
            <person name="Zhou B."/>
            <person name="Zhang Y."/>
            <person name="Chen Z."/>
            <person name="Xu S."/>
            <person name="Zhu R."/>
            <person name="Wang S."/>
            <person name="Zhang T."/>
            <person name="Zhao G."/>
        </authorList>
    </citation>
    <scope>NUCLEOTIDE SEQUENCE [LARGE SCALE GENOMIC DNA]</scope>
    <source>
        <strain evidence="2">cv. Xinhai21</strain>
        <tissue evidence="1">Leaf</tissue>
    </source>
</reference>
<accession>A0A2P5YTW1</accession>
<dbReference type="AlphaFoldDB" id="A0A2P5YTW1"/>
<name>A0A2P5YTW1_GOSBA</name>
<protein>
    <submittedName>
        <fullName evidence="1">Uncharacterized protein</fullName>
    </submittedName>
</protein>
<sequence length="64" mass="6974">MHLCLYRRFTEQNRKADVGAVGARESGAQGVLDVSVDVVRKIWLLGTACGCYSLGISESKQQDS</sequence>
<proteinExistence type="predicted"/>
<evidence type="ECO:0000313" key="1">
    <source>
        <dbReference type="EMBL" id="PPS19024.1"/>
    </source>
</evidence>